<dbReference type="FunFam" id="3.10.50.40:FF:000006">
    <property type="entry name" value="Peptidyl-prolyl cis-trans isomerase"/>
    <property type="match status" value="1"/>
</dbReference>
<dbReference type="Pfam" id="PF17800">
    <property type="entry name" value="NPL"/>
    <property type="match status" value="1"/>
</dbReference>
<feature type="compositionally biased region" description="Basic and acidic residues" evidence="7">
    <location>
        <begin position="219"/>
        <end position="237"/>
    </location>
</feature>
<gene>
    <name evidence="9" type="ORF">PLEOSDRAFT_1077025</name>
</gene>
<evidence type="ECO:0000256" key="2">
    <source>
        <dbReference type="ARBA" id="ARBA00007838"/>
    </source>
</evidence>
<dbReference type="InterPro" id="IPR041232">
    <property type="entry name" value="NPL"/>
</dbReference>
<dbReference type="GO" id="GO:0000785">
    <property type="term" value="C:chromatin"/>
    <property type="evidence" value="ECO:0007669"/>
    <property type="project" value="TreeGrafter"/>
</dbReference>
<dbReference type="Proteomes" id="UP000027073">
    <property type="component" value="Unassembled WGS sequence"/>
</dbReference>
<dbReference type="PIRSF" id="PIRSF001473">
    <property type="entry name" value="FK506-bp_FPR3"/>
    <property type="match status" value="1"/>
</dbReference>
<dbReference type="InterPro" id="IPR046357">
    <property type="entry name" value="PPIase_dom_sf"/>
</dbReference>
<name>A0A067NV80_PLEO1</name>
<dbReference type="PANTHER" id="PTHR43811">
    <property type="entry name" value="FKBP-TYPE PEPTIDYL-PROLYL CIS-TRANS ISOMERASE FKPA"/>
    <property type="match status" value="1"/>
</dbReference>
<keyword evidence="3 5" id="KW-0697">Rotamase</keyword>
<evidence type="ECO:0000256" key="3">
    <source>
        <dbReference type="ARBA" id="ARBA00023110"/>
    </source>
</evidence>
<dbReference type="HOGENOM" id="CLU_022297_3_0_1"/>
<sequence length="361" mass="39406">MSIPVGLWSLAVAPGQEPEVVSPPADLKITNVALGEKLADEKGRTTIKLSYANIPDDGSDDEDDEEDEEKQPAVNLVSTVITSLTPGKIEQSTVDITLFKDEDYVIEAVGKNTIYLTGYYVDQTGPDMDMSDMSDMESEDDFDLREVSSDVEIDPAEIDSDGSRFEDVDDEEKAETKPAKRPRESDAMDTDAPKPSKAEKKKNKKMKAENGTAVPSGTDTKEDEKSGDSEKKPEVKEKKKKEKKEKEKESKTVELPGGLKIVDAKIGTGPMSKAGNKLKMRYIGKLDNGKVFDSNTKGKPFTFRLGAGEVIKGWDQGLVGMQAGGERVIVVPPQLGYGKKPSGPIPPNSRLTFECKLLEIN</sequence>
<comment type="similarity">
    <text evidence="2">Belongs to the FKBP-type PPIase family. FKBP3/4 subfamily.</text>
</comment>
<proteinExistence type="inferred from homology"/>
<dbReference type="GO" id="GO:0005730">
    <property type="term" value="C:nucleolus"/>
    <property type="evidence" value="ECO:0007669"/>
    <property type="project" value="TreeGrafter"/>
</dbReference>
<feature type="region of interest" description="Disordered" evidence="7">
    <location>
        <begin position="121"/>
        <end position="252"/>
    </location>
</feature>
<evidence type="ECO:0000259" key="8">
    <source>
        <dbReference type="PROSITE" id="PS50059"/>
    </source>
</evidence>
<evidence type="ECO:0000256" key="6">
    <source>
        <dbReference type="PROSITE-ProRule" id="PRU00277"/>
    </source>
</evidence>
<evidence type="ECO:0000313" key="9">
    <source>
        <dbReference type="EMBL" id="KDQ28042.1"/>
    </source>
</evidence>
<feature type="domain" description="PPIase FKBP-type" evidence="8">
    <location>
        <begin position="275"/>
        <end position="361"/>
    </location>
</feature>
<dbReference type="FunCoup" id="A0A067NV80">
    <property type="interactions" value="43"/>
</dbReference>
<comment type="catalytic activity">
    <reaction evidence="1 5 6">
        <text>[protein]-peptidylproline (omega=180) = [protein]-peptidylproline (omega=0)</text>
        <dbReference type="Rhea" id="RHEA:16237"/>
        <dbReference type="Rhea" id="RHEA-COMP:10747"/>
        <dbReference type="Rhea" id="RHEA-COMP:10748"/>
        <dbReference type="ChEBI" id="CHEBI:83833"/>
        <dbReference type="ChEBI" id="CHEBI:83834"/>
        <dbReference type="EC" id="5.2.1.8"/>
    </reaction>
</comment>
<evidence type="ECO:0000256" key="5">
    <source>
        <dbReference type="PIRNR" id="PIRNR001473"/>
    </source>
</evidence>
<protein>
    <recommendedName>
        <fullName evidence="5">FK506-binding protein</fullName>
        <ecNumber evidence="5">5.2.1.8</ecNumber>
    </recommendedName>
</protein>
<evidence type="ECO:0000256" key="4">
    <source>
        <dbReference type="ARBA" id="ARBA00023235"/>
    </source>
</evidence>
<dbReference type="EMBL" id="KL198008">
    <property type="protein sequence ID" value="KDQ28042.1"/>
    <property type="molecule type" value="Genomic_DNA"/>
</dbReference>
<keyword evidence="4 5" id="KW-0413">Isomerase</keyword>
<dbReference type="STRING" id="1137138.A0A067NV80"/>
<dbReference type="InParanoid" id="A0A067NV80"/>
<feature type="compositionally biased region" description="Acidic residues" evidence="7">
    <location>
        <begin position="57"/>
        <end position="69"/>
    </location>
</feature>
<feature type="region of interest" description="Disordered" evidence="7">
    <location>
        <begin position="51"/>
        <end position="73"/>
    </location>
</feature>
<dbReference type="Gene3D" id="3.10.50.40">
    <property type="match status" value="1"/>
</dbReference>
<dbReference type="PROSITE" id="PS50059">
    <property type="entry name" value="FKBP_PPIASE"/>
    <property type="match status" value="1"/>
</dbReference>
<dbReference type="Pfam" id="PF00254">
    <property type="entry name" value="FKBP_C"/>
    <property type="match status" value="1"/>
</dbReference>
<accession>A0A067NV80</accession>
<reference evidence="10" key="1">
    <citation type="journal article" date="2014" name="Proc. Natl. Acad. Sci. U.S.A.">
        <title>Extensive sampling of basidiomycete genomes demonstrates inadequacy of the white-rot/brown-rot paradigm for wood decay fungi.</title>
        <authorList>
            <person name="Riley R."/>
            <person name="Salamov A.A."/>
            <person name="Brown D.W."/>
            <person name="Nagy L.G."/>
            <person name="Floudas D."/>
            <person name="Held B.W."/>
            <person name="Levasseur A."/>
            <person name="Lombard V."/>
            <person name="Morin E."/>
            <person name="Otillar R."/>
            <person name="Lindquist E.A."/>
            <person name="Sun H."/>
            <person name="LaButti K.M."/>
            <person name="Schmutz J."/>
            <person name="Jabbour D."/>
            <person name="Luo H."/>
            <person name="Baker S.E."/>
            <person name="Pisabarro A.G."/>
            <person name="Walton J.D."/>
            <person name="Blanchette R.A."/>
            <person name="Henrissat B."/>
            <person name="Martin F."/>
            <person name="Cullen D."/>
            <person name="Hibbett D.S."/>
            <person name="Grigoriev I.V."/>
        </authorList>
    </citation>
    <scope>NUCLEOTIDE SEQUENCE [LARGE SCALE GENOMIC DNA]</scope>
    <source>
        <strain evidence="10">PC15</strain>
    </source>
</reference>
<dbReference type="AlphaFoldDB" id="A0A067NV80"/>
<feature type="compositionally biased region" description="Acidic residues" evidence="7">
    <location>
        <begin position="129"/>
        <end position="160"/>
    </location>
</feature>
<evidence type="ECO:0000313" key="10">
    <source>
        <dbReference type="Proteomes" id="UP000027073"/>
    </source>
</evidence>
<dbReference type="InterPro" id="IPR001179">
    <property type="entry name" value="PPIase_FKBP_dom"/>
</dbReference>
<dbReference type="PANTHER" id="PTHR43811:SF19">
    <property type="entry name" value="39 KDA FK506-BINDING NUCLEAR PROTEIN"/>
    <property type="match status" value="1"/>
</dbReference>
<dbReference type="Gene3D" id="2.60.120.340">
    <property type="entry name" value="Nucleoplasmin core domain"/>
    <property type="match status" value="1"/>
</dbReference>
<evidence type="ECO:0000256" key="1">
    <source>
        <dbReference type="ARBA" id="ARBA00000971"/>
    </source>
</evidence>
<dbReference type="SUPFAM" id="SSF54534">
    <property type="entry name" value="FKBP-like"/>
    <property type="match status" value="1"/>
</dbReference>
<dbReference type="OrthoDB" id="77911at2759"/>
<evidence type="ECO:0000256" key="7">
    <source>
        <dbReference type="SAM" id="MobiDB-lite"/>
    </source>
</evidence>
<dbReference type="InterPro" id="IPR023566">
    <property type="entry name" value="PPIase_Fpr3/Fpr4-like"/>
</dbReference>
<dbReference type="EC" id="5.2.1.8" evidence="5"/>
<dbReference type="VEuPathDB" id="FungiDB:PLEOSDRAFT_1077025"/>
<organism evidence="9 10">
    <name type="scientific">Pleurotus ostreatus (strain PC15)</name>
    <name type="common">Oyster mushroom</name>
    <dbReference type="NCBI Taxonomy" id="1137138"/>
    <lineage>
        <taxon>Eukaryota</taxon>
        <taxon>Fungi</taxon>
        <taxon>Dikarya</taxon>
        <taxon>Basidiomycota</taxon>
        <taxon>Agaricomycotina</taxon>
        <taxon>Agaricomycetes</taxon>
        <taxon>Agaricomycetidae</taxon>
        <taxon>Agaricales</taxon>
        <taxon>Pleurotineae</taxon>
        <taxon>Pleurotaceae</taxon>
        <taxon>Pleurotus</taxon>
    </lineage>
</organism>
<feature type="compositionally biased region" description="Basic and acidic residues" evidence="7">
    <location>
        <begin position="174"/>
        <end position="198"/>
    </location>
</feature>
<dbReference type="GO" id="GO:0003755">
    <property type="term" value="F:peptidyl-prolyl cis-trans isomerase activity"/>
    <property type="evidence" value="ECO:0007669"/>
    <property type="project" value="UniProtKB-KW"/>
</dbReference>